<evidence type="ECO:0000259" key="14">
    <source>
        <dbReference type="PROSITE" id="PS51093"/>
    </source>
</evidence>
<dbReference type="InterPro" id="IPR018113">
    <property type="entry name" value="PTrfase_EIIB_Cys"/>
</dbReference>
<evidence type="ECO:0000256" key="10">
    <source>
        <dbReference type="ARBA" id="ARBA00023136"/>
    </source>
</evidence>
<dbReference type="PATRIC" id="fig|1276258.3.peg.528"/>
<feature type="transmembrane region" description="Helical" evidence="13">
    <location>
        <begin position="443"/>
        <end position="469"/>
    </location>
</feature>
<evidence type="ECO:0000256" key="4">
    <source>
        <dbReference type="ARBA" id="ARBA00022597"/>
    </source>
</evidence>
<keyword evidence="3" id="KW-1003">Cell membrane</keyword>
<feature type="transmembrane region" description="Helical" evidence="13">
    <location>
        <begin position="414"/>
        <end position="431"/>
    </location>
</feature>
<feature type="transmembrane region" description="Helical" evidence="13">
    <location>
        <begin position="521"/>
        <end position="542"/>
    </location>
</feature>
<feature type="transmembrane region" description="Helical" evidence="13">
    <location>
        <begin position="321"/>
        <end position="346"/>
    </location>
</feature>
<keyword evidence="10 13" id="KW-0472">Membrane</keyword>
<keyword evidence="12" id="KW-0175">Coiled coil</keyword>
<protein>
    <submittedName>
        <fullName evidence="17">PTS system beta-glucoside-specific IIABC component</fullName>
    </submittedName>
</protein>
<dbReference type="Pfam" id="PF00367">
    <property type="entry name" value="PTS_EIIB"/>
    <property type="match status" value="1"/>
</dbReference>
<evidence type="ECO:0000256" key="3">
    <source>
        <dbReference type="ARBA" id="ARBA00022475"/>
    </source>
</evidence>
<comment type="subcellular location">
    <subcellularLocation>
        <location evidence="1">Cell membrane</location>
        <topology evidence="1">Multi-pass membrane protein</topology>
    </subcellularLocation>
</comment>
<dbReference type="SUPFAM" id="SSF55604">
    <property type="entry name" value="Glucose permease domain IIB"/>
    <property type="match status" value="1"/>
</dbReference>
<dbReference type="EMBL" id="CP006682">
    <property type="protein sequence ID" value="AHB36367.1"/>
    <property type="molecule type" value="Genomic_DNA"/>
</dbReference>
<evidence type="ECO:0000313" key="18">
    <source>
        <dbReference type="Proteomes" id="UP000018550"/>
    </source>
</evidence>
<feature type="transmembrane region" description="Helical" evidence="13">
    <location>
        <begin position="481"/>
        <end position="506"/>
    </location>
</feature>
<keyword evidence="5" id="KW-0808">Transferase</keyword>
<dbReference type="eggNOG" id="COG1263">
    <property type="taxonomic scope" value="Bacteria"/>
</dbReference>
<dbReference type="HOGENOM" id="CLU_012312_10_0_14"/>
<feature type="domain" description="PTS EIIB type-1" evidence="15">
    <location>
        <begin position="172"/>
        <end position="254"/>
    </location>
</feature>
<feature type="domain" description="PTS EIIC type-1" evidence="16">
    <location>
        <begin position="275"/>
        <end position="656"/>
    </location>
</feature>
<dbReference type="GO" id="GO:0008982">
    <property type="term" value="F:protein-N(PI)-phosphohistidine-sugar phosphotransferase activity"/>
    <property type="evidence" value="ECO:0007669"/>
    <property type="project" value="InterPro"/>
</dbReference>
<sequence>MELKIYAPVDCEIKEIEKCSDKVFASRTLGNGIVIIPKNNLFYSPLDKGTVELIFDTKHAIYFKQDKFNLLLHVGMDTVKLEGKPFEIFIKKDDQISTTNKILSVDLEMLKKENISIETPLVVEETSDYKIDVKILKRTAKAGELIAIFEIKNIKVHDKNDLNIKNITNKFQDTAKEIKTILGDDNNYSSPYNCMTRFRTVIKDKKKVSLSKLKKIALVKDALFQGNELQIIIGGEVVKVVEEFNKLKEFSKKSLDTPNTIINLDKINLGRKILMTITGVISPILGIFIAAGLFAGIYSILSETKVIHQIDDLSKISEHDIFSAIMFVLFKFILSSIGIFFIVSIVKYFDGNIYFALAVGIALTSRGWIPVTEGIKEPELASFGKWINYGGKSGFLLFNIQTLPIVVGSYEGGVLPFITAGAFIIILDKWVGKWISPLVDTIFRGFIVVSLTLIITWFAFGPIMGLVEFGMFKIFSLFEKIPFGIGVGLYAMFWQPLVLTGTHIAISTPIDLSLWQGNASLLYPAYNIAIFTQVGAAIAIAIRTKNFSFKRVAIASTAGSFFGISEPIIYGVTLPKLKPFVIACLVAFPIGVLSGLLKIKLDYPSGWGVFEIVGYETTFKKGQIIVIWILSFSSSLLINFFFYKERKNELKHMKKGINLINKSILFKDKKDKKENYLKLIERFDVELKDILQSKKDYNNYEKYLSQISKLELKLKLLEEREQKKREQLFKKLNYLKTLYDKKQNKKILDKFKTLNDFYDHYNLDLKKEDVRNNISSLQKKNLNFVSALTTKKNKIYSDTITKLKDIGQVKEEFKNIFYNAIYCVEISFQILDQKLEYIKKDVKVNHVK</sequence>
<dbReference type="PROSITE" id="PS51098">
    <property type="entry name" value="PTS_EIIB_TYPE_1"/>
    <property type="match status" value="1"/>
</dbReference>
<dbReference type="Gene3D" id="3.30.1360.60">
    <property type="entry name" value="Glucose permease domain IIB"/>
    <property type="match status" value="1"/>
</dbReference>
<dbReference type="RefSeq" id="WP_023789383.1">
    <property type="nucleotide sequence ID" value="NC_022998.1"/>
</dbReference>
<dbReference type="GO" id="GO:0009401">
    <property type="term" value="P:phosphoenolpyruvate-dependent sugar phosphotransferase system"/>
    <property type="evidence" value="ECO:0007669"/>
    <property type="project" value="UniProtKB-KW"/>
</dbReference>
<keyword evidence="2" id="KW-0813">Transport</keyword>
<dbReference type="eggNOG" id="COG2190">
    <property type="taxonomic scope" value="Bacteria"/>
</dbReference>
<evidence type="ECO:0000313" key="17">
    <source>
        <dbReference type="EMBL" id="AHB36367.1"/>
    </source>
</evidence>
<evidence type="ECO:0000256" key="5">
    <source>
        <dbReference type="ARBA" id="ARBA00022679"/>
    </source>
</evidence>
<keyword evidence="4" id="KW-0762">Sugar transport</keyword>
<dbReference type="OrthoDB" id="400707at2"/>
<dbReference type="Pfam" id="PF02378">
    <property type="entry name" value="PTS_EIIC"/>
    <property type="match status" value="1"/>
</dbReference>
<proteinExistence type="predicted"/>
<gene>
    <name evidence="17" type="ORF">SAPIS_v1c05220</name>
</gene>
<reference evidence="17 18" key="1">
    <citation type="journal article" date="2014" name="Genome Announc.">
        <title>Complete Genome Sequence of Spiroplasma apis B31T (ATCC 33834), a Bacterium Associated with May Disease of Honeybees (Apis mellifera).</title>
        <authorList>
            <person name="Ku C."/>
            <person name="Lo W.S."/>
            <person name="Chen L.L."/>
            <person name="Kuo C.H."/>
        </authorList>
    </citation>
    <scope>NUCLEOTIDE SEQUENCE [LARGE SCALE GENOMIC DNA]</scope>
    <source>
        <strain evidence="17">B31</strain>
    </source>
</reference>
<evidence type="ECO:0000256" key="13">
    <source>
        <dbReference type="SAM" id="Phobius"/>
    </source>
</evidence>
<dbReference type="GO" id="GO:0005886">
    <property type="term" value="C:plasma membrane"/>
    <property type="evidence" value="ECO:0007669"/>
    <property type="project" value="UniProtKB-SubCell"/>
</dbReference>
<feature type="transmembrane region" description="Helical" evidence="13">
    <location>
        <begin position="273"/>
        <end position="301"/>
    </location>
</feature>
<dbReference type="NCBIfam" id="TIGR00830">
    <property type="entry name" value="PTBA"/>
    <property type="match status" value="1"/>
</dbReference>
<dbReference type="eggNOG" id="COG1264">
    <property type="taxonomic scope" value="Bacteria"/>
</dbReference>
<evidence type="ECO:0000256" key="11">
    <source>
        <dbReference type="PROSITE-ProRule" id="PRU00421"/>
    </source>
</evidence>
<feature type="active site" description="Phosphocysteine intermediate; for EIIB activity" evidence="11">
    <location>
        <position position="194"/>
    </location>
</feature>
<keyword evidence="7 13" id="KW-0812">Transmembrane</keyword>
<dbReference type="PANTHER" id="PTHR30175">
    <property type="entry name" value="PHOSPHOTRANSFERASE SYSTEM TRANSPORT PROTEIN"/>
    <property type="match status" value="1"/>
</dbReference>
<evidence type="ECO:0000256" key="2">
    <source>
        <dbReference type="ARBA" id="ARBA00022448"/>
    </source>
</evidence>
<organism evidence="17 18">
    <name type="scientific">Spiroplasma apis B31</name>
    <dbReference type="NCBI Taxonomy" id="1276258"/>
    <lineage>
        <taxon>Bacteria</taxon>
        <taxon>Bacillati</taxon>
        <taxon>Mycoplasmatota</taxon>
        <taxon>Mollicutes</taxon>
        <taxon>Entomoplasmatales</taxon>
        <taxon>Spiroplasmataceae</taxon>
        <taxon>Spiroplasma</taxon>
    </lineage>
</organism>
<keyword evidence="9 13" id="KW-1133">Transmembrane helix</keyword>
<dbReference type="GO" id="GO:0016301">
    <property type="term" value="F:kinase activity"/>
    <property type="evidence" value="ECO:0007669"/>
    <property type="project" value="UniProtKB-KW"/>
</dbReference>
<dbReference type="Proteomes" id="UP000018550">
    <property type="component" value="Chromosome"/>
</dbReference>
<dbReference type="InterPro" id="IPR001127">
    <property type="entry name" value="PTS_EIIA_1_perm"/>
</dbReference>
<evidence type="ECO:0000256" key="1">
    <source>
        <dbReference type="ARBA" id="ARBA00004651"/>
    </source>
</evidence>
<name>V5RI51_SPIAP</name>
<feature type="coiled-coil region" evidence="12">
    <location>
        <begin position="700"/>
        <end position="727"/>
    </location>
</feature>
<dbReference type="KEGG" id="sapi:SAPIS_v1c05220"/>
<keyword evidence="18" id="KW-1185">Reference proteome</keyword>
<dbReference type="AlphaFoldDB" id="V5RI51"/>
<dbReference type="InterPro" id="IPR050558">
    <property type="entry name" value="PTS_Sugar-Specific_Components"/>
</dbReference>
<accession>V5RI51</accession>
<keyword evidence="8" id="KW-0418">Kinase</keyword>
<dbReference type="PROSITE" id="PS51103">
    <property type="entry name" value="PTS_EIIC_TYPE_1"/>
    <property type="match status" value="1"/>
</dbReference>
<keyword evidence="6" id="KW-0598">Phosphotransferase system</keyword>
<dbReference type="InterPro" id="IPR011055">
    <property type="entry name" value="Dup_hybrid_motif"/>
</dbReference>
<dbReference type="InterPro" id="IPR013013">
    <property type="entry name" value="PTS_EIIC_1"/>
</dbReference>
<dbReference type="SUPFAM" id="SSF51261">
    <property type="entry name" value="Duplicated hybrid motif"/>
    <property type="match status" value="1"/>
</dbReference>
<dbReference type="InterPro" id="IPR036878">
    <property type="entry name" value="Glu_permease_IIB"/>
</dbReference>
<evidence type="ECO:0000256" key="9">
    <source>
        <dbReference type="ARBA" id="ARBA00022989"/>
    </source>
</evidence>
<dbReference type="PANTHER" id="PTHR30175:SF1">
    <property type="entry name" value="PTS SYSTEM ARBUTIN-, CELLOBIOSE-, AND SALICIN-SPECIFIC EIIBC COMPONENT-RELATED"/>
    <property type="match status" value="1"/>
</dbReference>
<evidence type="ECO:0000256" key="12">
    <source>
        <dbReference type="SAM" id="Coils"/>
    </source>
</evidence>
<feature type="transmembrane region" description="Helical" evidence="13">
    <location>
        <begin position="624"/>
        <end position="643"/>
    </location>
</feature>
<evidence type="ECO:0000259" key="16">
    <source>
        <dbReference type="PROSITE" id="PS51103"/>
    </source>
</evidence>
<dbReference type="STRING" id="1276258.SAPIS_v1c05220"/>
<dbReference type="GO" id="GO:0090563">
    <property type="term" value="F:protein-phosphocysteine-sugar phosphotransferase activity"/>
    <property type="evidence" value="ECO:0007669"/>
    <property type="project" value="TreeGrafter"/>
</dbReference>
<evidence type="ECO:0000256" key="7">
    <source>
        <dbReference type="ARBA" id="ARBA00022692"/>
    </source>
</evidence>
<dbReference type="PROSITE" id="PS51093">
    <property type="entry name" value="PTS_EIIA_TYPE_1"/>
    <property type="match status" value="1"/>
</dbReference>
<dbReference type="InterPro" id="IPR003352">
    <property type="entry name" value="PTS_EIIC"/>
</dbReference>
<feature type="transmembrane region" description="Helical" evidence="13">
    <location>
        <begin position="580"/>
        <end position="599"/>
    </location>
</feature>
<feature type="domain" description="PTS EIIA type-1" evidence="14">
    <location>
        <begin position="21"/>
        <end position="125"/>
    </location>
</feature>
<evidence type="ECO:0000256" key="6">
    <source>
        <dbReference type="ARBA" id="ARBA00022683"/>
    </source>
</evidence>
<evidence type="ECO:0000256" key="8">
    <source>
        <dbReference type="ARBA" id="ARBA00022777"/>
    </source>
</evidence>
<dbReference type="Pfam" id="PF00358">
    <property type="entry name" value="PTS_EIIA_1"/>
    <property type="match status" value="1"/>
</dbReference>
<dbReference type="Gene3D" id="2.70.70.10">
    <property type="entry name" value="Glucose Permease (Domain IIA)"/>
    <property type="match status" value="1"/>
</dbReference>
<evidence type="ECO:0000259" key="15">
    <source>
        <dbReference type="PROSITE" id="PS51098"/>
    </source>
</evidence>
<dbReference type="InterPro" id="IPR001996">
    <property type="entry name" value="PTS_IIB_1"/>
</dbReference>